<evidence type="ECO:0000313" key="1">
    <source>
        <dbReference type="EMBL" id="GFH35614.1"/>
    </source>
</evidence>
<reference evidence="1 2" key="1">
    <citation type="submission" date="2020-02" db="EMBL/GenBank/DDBJ databases">
        <title>Whole Genome Shotgun Sequence of Streptomyces sp. strain CWH03.</title>
        <authorList>
            <person name="Dohra H."/>
            <person name="Kodani S."/>
            <person name="Yamamura H."/>
        </authorList>
    </citation>
    <scope>NUCLEOTIDE SEQUENCE [LARGE SCALE GENOMIC DNA]</scope>
    <source>
        <strain evidence="1 2">CWH03</strain>
    </source>
</reference>
<dbReference type="AlphaFoldDB" id="A0A6A0AUP0"/>
<name>A0A6A0AUP0_9ACTN</name>
<dbReference type="EMBL" id="BLLG01000004">
    <property type="protein sequence ID" value="GFH35614.1"/>
    <property type="molecule type" value="Genomic_DNA"/>
</dbReference>
<proteinExistence type="predicted"/>
<protein>
    <submittedName>
        <fullName evidence="1">Uncharacterized protein</fullName>
    </submittedName>
</protein>
<dbReference type="Proteomes" id="UP000484988">
    <property type="component" value="Unassembled WGS sequence"/>
</dbReference>
<sequence length="54" mass="5439">MLRAARPADAPAWRVPAVRPPRGALLSAGSRRTVRLPPVVPGAANGSAGALGND</sequence>
<organism evidence="1 2">
    <name type="scientific">Streptomyces pacificus</name>
    <dbReference type="NCBI Taxonomy" id="2705029"/>
    <lineage>
        <taxon>Bacteria</taxon>
        <taxon>Bacillati</taxon>
        <taxon>Actinomycetota</taxon>
        <taxon>Actinomycetes</taxon>
        <taxon>Kitasatosporales</taxon>
        <taxon>Streptomycetaceae</taxon>
        <taxon>Streptomyces</taxon>
    </lineage>
</organism>
<keyword evidence="2" id="KW-1185">Reference proteome</keyword>
<accession>A0A6A0AUP0</accession>
<evidence type="ECO:0000313" key="2">
    <source>
        <dbReference type="Proteomes" id="UP000484988"/>
    </source>
</evidence>
<gene>
    <name evidence="1" type="ORF">SCWH03_18350</name>
</gene>
<comment type="caution">
    <text evidence="1">The sequence shown here is derived from an EMBL/GenBank/DDBJ whole genome shotgun (WGS) entry which is preliminary data.</text>
</comment>